<gene>
    <name evidence="5" type="ORF">GCM10009839_13840</name>
</gene>
<dbReference type="SUPFAM" id="SSF101386">
    <property type="entry name" value="all-alpha NTP pyrophosphatases"/>
    <property type="match status" value="1"/>
</dbReference>
<dbReference type="SUPFAM" id="SSF55811">
    <property type="entry name" value="Nudix"/>
    <property type="match status" value="1"/>
</dbReference>
<dbReference type="PANTHER" id="PTHR43046">
    <property type="entry name" value="GDP-MANNOSE MANNOSYL HYDROLASE"/>
    <property type="match status" value="1"/>
</dbReference>
<evidence type="ECO:0000256" key="3">
    <source>
        <dbReference type="ARBA" id="ARBA00022842"/>
    </source>
</evidence>
<dbReference type="InterPro" id="IPR015797">
    <property type="entry name" value="NUDIX_hydrolase-like_dom_sf"/>
</dbReference>
<dbReference type="Pfam" id="PF00293">
    <property type="entry name" value="NUDIX"/>
    <property type="match status" value="1"/>
</dbReference>
<evidence type="ECO:0000256" key="1">
    <source>
        <dbReference type="ARBA" id="ARBA00001946"/>
    </source>
</evidence>
<evidence type="ECO:0000313" key="6">
    <source>
        <dbReference type="Proteomes" id="UP001500751"/>
    </source>
</evidence>
<dbReference type="InterPro" id="IPR000086">
    <property type="entry name" value="NUDIX_hydrolase_dom"/>
</dbReference>
<proteinExistence type="predicted"/>
<dbReference type="EMBL" id="BAAAQN010000006">
    <property type="protein sequence ID" value="GAA2018834.1"/>
    <property type="molecule type" value="Genomic_DNA"/>
</dbReference>
<keyword evidence="6" id="KW-1185">Reference proteome</keyword>
<keyword evidence="3" id="KW-0460">Magnesium</keyword>
<evidence type="ECO:0000313" key="5">
    <source>
        <dbReference type="EMBL" id="GAA2018834.1"/>
    </source>
</evidence>
<dbReference type="RefSeq" id="WP_344664660.1">
    <property type="nucleotide sequence ID" value="NZ_BAAAQN010000006.1"/>
</dbReference>
<comment type="caution">
    <text evidence="5">The sequence shown here is derived from an EMBL/GenBank/DDBJ whole genome shotgun (WGS) entry which is preliminary data.</text>
</comment>
<reference evidence="6" key="1">
    <citation type="journal article" date="2019" name="Int. J. Syst. Evol. Microbiol.">
        <title>The Global Catalogue of Microorganisms (GCM) 10K type strain sequencing project: providing services to taxonomists for standard genome sequencing and annotation.</title>
        <authorList>
            <consortium name="The Broad Institute Genomics Platform"/>
            <consortium name="The Broad Institute Genome Sequencing Center for Infectious Disease"/>
            <person name="Wu L."/>
            <person name="Ma J."/>
        </authorList>
    </citation>
    <scope>NUCLEOTIDE SEQUENCE [LARGE SCALE GENOMIC DNA]</scope>
    <source>
        <strain evidence="6">JCM 16014</strain>
    </source>
</reference>
<sequence length="295" mass="31779">MDHVSEAKIMDQHAWAIIEQQRAWIDQHADVNAAEFARLGLLKIMEEAGEAASALSGATAANPRKGQTHTMADVADELADVALASLVALAAIVDDPRGVLAAKLGHVYTRSLEHGAAPLPKAVHKPRPIWLAELPKVLLAAVMVCVDADGRVLLVHQPYSPANLKWSLPGGGAHDDEPPRVTARRECAEELALNIEPGELLCTDWMHATDRPPIITYAYDGGVLDEAQIARIQLTDGELSEYRFVTIEQAQAMMPDVHFRRLAAAMRARAGDGPCTDLQDGIDIAQVRAGAGRPV</sequence>
<dbReference type="Gene3D" id="3.90.79.10">
    <property type="entry name" value="Nucleoside Triphosphate Pyrophosphohydrolase"/>
    <property type="match status" value="1"/>
</dbReference>
<dbReference type="PANTHER" id="PTHR43046:SF12">
    <property type="entry name" value="GDP-MANNOSE MANNOSYL HYDROLASE"/>
    <property type="match status" value="1"/>
</dbReference>
<dbReference type="CDD" id="cd11533">
    <property type="entry name" value="NTP-PPase_Af0060_like"/>
    <property type="match status" value="1"/>
</dbReference>
<feature type="domain" description="Nudix hydrolase" evidence="4">
    <location>
        <begin position="135"/>
        <end position="268"/>
    </location>
</feature>
<organism evidence="5 6">
    <name type="scientific">Catenulispora yoronensis</name>
    <dbReference type="NCBI Taxonomy" id="450799"/>
    <lineage>
        <taxon>Bacteria</taxon>
        <taxon>Bacillati</taxon>
        <taxon>Actinomycetota</taxon>
        <taxon>Actinomycetes</taxon>
        <taxon>Catenulisporales</taxon>
        <taxon>Catenulisporaceae</taxon>
        <taxon>Catenulispora</taxon>
    </lineage>
</organism>
<dbReference type="Proteomes" id="UP001500751">
    <property type="component" value="Unassembled WGS sequence"/>
</dbReference>
<accession>A0ABP5F6S7</accession>
<comment type="cofactor">
    <cofactor evidence="1">
        <name>Mg(2+)</name>
        <dbReference type="ChEBI" id="CHEBI:18420"/>
    </cofactor>
</comment>
<protein>
    <recommendedName>
        <fullName evidence="4">Nudix hydrolase domain-containing protein</fullName>
    </recommendedName>
</protein>
<keyword evidence="2" id="KW-0378">Hydrolase</keyword>
<dbReference type="InterPro" id="IPR044548">
    <property type="entry name" value="AF0060_NTP-PPase_MazG-like"/>
</dbReference>
<evidence type="ECO:0000256" key="2">
    <source>
        <dbReference type="ARBA" id="ARBA00022801"/>
    </source>
</evidence>
<name>A0ABP5F6S7_9ACTN</name>
<dbReference type="CDD" id="cd18876">
    <property type="entry name" value="NUDIX_Hydrolase"/>
    <property type="match status" value="1"/>
</dbReference>
<evidence type="ECO:0000259" key="4">
    <source>
        <dbReference type="PROSITE" id="PS51462"/>
    </source>
</evidence>
<dbReference type="Gene3D" id="1.10.287.1080">
    <property type="entry name" value="MazG-like"/>
    <property type="match status" value="1"/>
</dbReference>
<dbReference type="PROSITE" id="PS51462">
    <property type="entry name" value="NUDIX"/>
    <property type="match status" value="1"/>
</dbReference>